<organism evidence="2">
    <name type="scientific">viral metagenome</name>
    <dbReference type="NCBI Taxonomy" id="1070528"/>
    <lineage>
        <taxon>unclassified sequences</taxon>
        <taxon>metagenomes</taxon>
        <taxon>organismal metagenomes</taxon>
    </lineage>
</organism>
<name>A0A6M3KS22_9ZZZZ</name>
<sequence length="93" mass="10466">METCKVCLYLVVIGDPKMDVNECHRFPPGPPDNKGLSYLSYYPQVKNNTPGCGERLTAEELAEQEKELVSVSVAGQTRVKERIDKARGNRLKR</sequence>
<proteinExistence type="predicted"/>
<gene>
    <name evidence="1" type="ORF">MM415A01508_0013</name>
    <name evidence="2" type="ORF">MM415B02325_0013</name>
</gene>
<dbReference type="EMBL" id="MT142224">
    <property type="protein sequence ID" value="QJA76432.1"/>
    <property type="molecule type" value="Genomic_DNA"/>
</dbReference>
<evidence type="ECO:0000313" key="2">
    <source>
        <dbReference type="EMBL" id="QJA84917.1"/>
    </source>
</evidence>
<protein>
    <submittedName>
        <fullName evidence="2">Uncharacterized protein</fullName>
    </submittedName>
</protein>
<reference evidence="2" key="1">
    <citation type="submission" date="2020-03" db="EMBL/GenBank/DDBJ databases">
        <title>The deep terrestrial virosphere.</title>
        <authorList>
            <person name="Holmfeldt K."/>
            <person name="Nilsson E."/>
            <person name="Simone D."/>
            <person name="Lopez-Fernandez M."/>
            <person name="Wu X."/>
            <person name="de Brujin I."/>
            <person name="Lundin D."/>
            <person name="Andersson A."/>
            <person name="Bertilsson S."/>
            <person name="Dopson M."/>
        </authorList>
    </citation>
    <scope>NUCLEOTIDE SEQUENCE</scope>
    <source>
        <strain evidence="1">MM415A01508</strain>
        <strain evidence="2">MM415B02325</strain>
    </source>
</reference>
<accession>A0A6M3KS22</accession>
<dbReference type="EMBL" id="MT142541">
    <property type="protein sequence ID" value="QJA84917.1"/>
    <property type="molecule type" value="Genomic_DNA"/>
</dbReference>
<dbReference type="AlphaFoldDB" id="A0A6M3KS22"/>
<evidence type="ECO:0000313" key="1">
    <source>
        <dbReference type="EMBL" id="QJA76432.1"/>
    </source>
</evidence>